<dbReference type="AlphaFoldDB" id="A0AAE9ESS4"/>
<keyword evidence="2" id="KW-1185">Reference proteome</keyword>
<dbReference type="Proteomes" id="UP000829354">
    <property type="component" value="Chromosome IV"/>
</dbReference>
<protein>
    <submittedName>
        <fullName evidence="1">Uncharacterized protein</fullName>
    </submittedName>
</protein>
<name>A0AAE9ESS4_CAEBR</name>
<evidence type="ECO:0000313" key="2">
    <source>
        <dbReference type="Proteomes" id="UP000829354"/>
    </source>
</evidence>
<reference evidence="1 2" key="1">
    <citation type="submission" date="2022-04" db="EMBL/GenBank/DDBJ databases">
        <title>Chromosome-level reference genomes for two strains of Caenorhabditis briggsae: an improved platform for comparative genomics.</title>
        <authorList>
            <person name="Stevens L."/>
            <person name="Andersen E."/>
        </authorList>
    </citation>
    <scope>NUCLEOTIDE SEQUENCE [LARGE SCALE GENOMIC DNA]</scope>
    <source>
        <strain evidence="1">VX34</strain>
        <tissue evidence="1">Whole-organism</tissue>
    </source>
</reference>
<dbReference type="EMBL" id="CP092623">
    <property type="protein sequence ID" value="UMM30741.1"/>
    <property type="molecule type" value="Genomic_DNA"/>
</dbReference>
<evidence type="ECO:0000313" key="1">
    <source>
        <dbReference type="EMBL" id="UMM30741.1"/>
    </source>
</evidence>
<accession>A0AAE9ESS4</accession>
<organism evidence="1 2">
    <name type="scientific">Caenorhabditis briggsae</name>
    <dbReference type="NCBI Taxonomy" id="6238"/>
    <lineage>
        <taxon>Eukaryota</taxon>
        <taxon>Metazoa</taxon>
        <taxon>Ecdysozoa</taxon>
        <taxon>Nematoda</taxon>
        <taxon>Chromadorea</taxon>
        <taxon>Rhabditida</taxon>
        <taxon>Rhabditina</taxon>
        <taxon>Rhabditomorpha</taxon>
        <taxon>Rhabditoidea</taxon>
        <taxon>Rhabditidae</taxon>
        <taxon>Peloderinae</taxon>
        <taxon>Caenorhabditis</taxon>
    </lineage>
</organism>
<proteinExistence type="predicted"/>
<sequence>MGRISRWTTRWRWSWWTRRTRRLGRIPRLWIWRTRWMGRIPRRQPRRKSRRMGGTKWRTRRLGRKPRWRTTGWKWRRTRRMGRKFRRRWRRRTWWTTRTWRTRWMGWTWWKRRRRMGWMGTIRTRSPLGMGTPIVGWMGKRMVESSRYSNPQNYSNPFFAIIISEI</sequence>
<gene>
    <name evidence="1" type="ORF">L5515_012497</name>
</gene>